<dbReference type="Pfam" id="PF12900">
    <property type="entry name" value="Pyridox_ox_2"/>
    <property type="match status" value="1"/>
</dbReference>
<name>A0ABQ1NQP4_9MICC</name>
<sequence>MSTDDAAIRPLTEAECWEFLEEARFGRLAVAPAGRIDMFPINLVARDGRIVFRTAEGTKLLSLTVNTAVAIEADEVTGGVARSVVVHGTARALESSAEIEAAERLPLRPWIPTLKQTFVEVVPTEVTGRTFDLGPEPERW</sequence>
<accession>A0ABQ1NQP4</accession>
<dbReference type="Gene3D" id="2.30.110.10">
    <property type="entry name" value="Electron Transport, Fmn-binding Protein, Chain A"/>
    <property type="match status" value="1"/>
</dbReference>
<comment type="caution">
    <text evidence="1">The sequence shown here is derived from an EMBL/GenBank/DDBJ whole genome shotgun (WGS) entry which is preliminary data.</text>
</comment>
<reference evidence="2" key="1">
    <citation type="journal article" date="2019" name="Int. J. Syst. Evol. Microbiol.">
        <title>The Global Catalogue of Microorganisms (GCM) 10K type strain sequencing project: providing services to taxonomists for standard genome sequencing and annotation.</title>
        <authorList>
            <consortium name="The Broad Institute Genomics Platform"/>
            <consortium name="The Broad Institute Genome Sequencing Center for Infectious Disease"/>
            <person name="Wu L."/>
            <person name="Ma J."/>
        </authorList>
    </citation>
    <scope>NUCLEOTIDE SEQUENCE [LARGE SCALE GENOMIC DNA]</scope>
    <source>
        <strain evidence="2">CGMCC 1.15480</strain>
    </source>
</reference>
<dbReference type="InterPro" id="IPR012349">
    <property type="entry name" value="Split_barrel_FMN-bd"/>
</dbReference>
<gene>
    <name evidence="1" type="ORF">GCM10011512_04750</name>
</gene>
<evidence type="ECO:0000313" key="2">
    <source>
        <dbReference type="Proteomes" id="UP000597761"/>
    </source>
</evidence>
<evidence type="ECO:0000313" key="1">
    <source>
        <dbReference type="EMBL" id="GGC81029.1"/>
    </source>
</evidence>
<dbReference type="InterPro" id="IPR024747">
    <property type="entry name" value="Pyridox_Oxase-rel"/>
</dbReference>
<keyword evidence="2" id="KW-1185">Reference proteome</keyword>
<dbReference type="RefSeq" id="WP_188665785.1">
    <property type="nucleotide sequence ID" value="NZ_BMJI01000001.1"/>
</dbReference>
<dbReference type="SUPFAM" id="SSF50475">
    <property type="entry name" value="FMN-binding split barrel"/>
    <property type="match status" value="1"/>
</dbReference>
<dbReference type="EMBL" id="BMJI01000001">
    <property type="protein sequence ID" value="GGC81029.1"/>
    <property type="molecule type" value="Genomic_DNA"/>
</dbReference>
<evidence type="ECO:0008006" key="3">
    <source>
        <dbReference type="Google" id="ProtNLM"/>
    </source>
</evidence>
<organism evidence="1 2">
    <name type="scientific">Tersicoccus solisilvae</name>
    <dbReference type="NCBI Taxonomy" id="1882339"/>
    <lineage>
        <taxon>Bacteria</taxon>
        <taxon>Bacillati</taxon>
        <taxon>Actinomycetota</taxon>
        <taxon>Actinomycetes</taxon>
        <taxon>Micrococcales</taxon>
        <taxon>Micrococcaceae</taxon>
        <taxon>Tersicoccus</taxon>
    </lineage>
</organism>
<protein>
    <recommendedName>
        <fullName evidence="3">Pyridoxamine 5-phosphate oxidase</fullName>
    </recommendedName>
</protein>
<dbReference type="Proteomes" id="UP000597761">
    <property type="component" value="Unassembled WGS sequence"/>
</dbReference>
<proteinExistence type="predicted"/>